<reference evidence="2" key="2">
    <citation type="submission" date="2022-01" db="EMBL/GenBank/DDBJ databases">
        <authorList>
            <person name="Yamashiro T."/>
            <person name="Shiraishi A."/>
            <person name="Satake H."/>
            <person name="Nakayama K."/>
        </authorList>
    </citation>
    <scope>NUCLEOTIDE SEQUENCE</scope>
</reference>
<comment type="caution">
    <text evidence="2">The sequence shown here is derived from an EMBL/GenBank/DDBJ whole genome shotgun (WGS) entry which is preliminary data.</text>
</comment>
<keyword evidence="1" id="KW-0472">Membrane</keyword>
<keyword evidence="3" id="KW-1185">Reference proteome</keyword>
<evidence type="ECO:0000256" key="1">
    <source>
        <dbReference type="SAM" id="Phobius"/>
    </source>
</evidence>
<organism evidence="2 3">
    <name type="scientific">Tanacetum coccineum</name>
    <dbReference type="NCBI Taxonomy" id="301880"/>
    <lineage>
        <taxon>Eukaryota</taxon>
        <taxon>Viridiplantae</taxon>
        <taxon>Streptophyta</taxon>
        <taxon>Embryophyta</taxon>
        <taxon>Tracheophyta</taxon>
        <taxon>Spermatophyta</taxon>
        <taxon>Magnoliopsida</taxon>
        <taxon>eudicotyledons</taxon>
        <taxon>Gunneridae</taxon>
        <taxon>Pentapetalae</taxon>
        <taxon>asterids</taxon>
        <taxon>campanulids</taxon>
        <taxon>Asterales</taxon>
        <taxon>Asteraceae</taxon>
        <taxon>Asteroideae</taxon>
        <taxon>Anthemideae</taxon>
        <taxon>Anthemidinae</taxon>
        <taxon>Tanacetum</taxon>
    </lineage>
</organism>
<keyword evidence="1" id="KW-1133">Transmembrane helix</keyword>
<sequence length="154" mass="17587">MVDETAWRSRILVHHKMMLYGDDARINSSPENPINSVWVGVRRALLMMGIQAEMVAVLPSVFIPLVVCPWWNVRLIVIFTVIEVIIVICSLLPSSLCSTVVAIVPTRMLFLSLLRELPSRQLCAPIKFFRLNEVIYSFHHLGHRLRDLIKEAPS</sequence>
<dbReference type="EMBL" id="BQNB010010477">
    <property type="protein sequence ID" value="GJS77822.1"/>
    <property type="molecule type" value="Genomic_DNA"/>
</dbReference>
<name>A0ABQ4YJX4_9ASTR</name>
<dbReference type="Proteomes" id="UP001151760">
    <property type="component" value="Unassembled WGS sequence"/>
</dbReference>
<feature type="transmembrane region" description="Helical" evidence="1">
    <location>
        <begin position="52"/>
        <end position="72"/>
    </location>
</feature>
<keyword evidence="1" id="KW-0812">Transmembrane</keyword>
<reference evidence="2" key="1">
    <citation type="journal article" date="2022" name="Int. J. Mol. Sci.">
        <title>Draft Genome of Tanacetum Coccineum: Genomic Comparison of Closely Related Tanacetum-Family Plants.</title>
        <authorList>
            <person name="Yamashiro T."/>
            <person name="Shiraishi A."/>
            <person name="Nakayama K."/>
            <person name="Satake H."/>
        </authorList>
    </citation>
    <scope>NUCLEOTIDE SEQUENCE</scope>
</reference>
<proteinExistence type="predicted"/>
<gene>
    <name evidence="2" type="ORF">Tco_0727703</name>
</gene>
<evidence type="ECO:0000313" key="2">
    <source>
        <dbReference type="EMBL" id="GJS77822.1"/>
    </source>
</evidence>
<protein>
    <submittedName>
        <fullName evidence="2">Uncharacterized protein</fullName>
    </submittedName>
</protein>
<evidence type="ECO:0000313" key="3">
    <source>
        <dbReference type="Proteomes" id="UP001151760"/>
    </source>
</evidence>
<feature type="transmembrane region" description="Helical" evidence="1">
    <location>
        <begin position="78"/>
        <end position="104"/>
    </location>
</feature>
<accession>A0ABQ4YJX4</accession>